<organism evidence="1 2">
    <name type="scientific">Nocardioides hankookensis</name>
    <dbReference type="NCBI Taxonomy" id="443157"/>
    <lineage>
        <taxon>Bacteria</taxon>
        <taxon>Bacillati</taxon>
        <taxon>Actinomycetota</taxon>
        <taxon>Actinomycetes</taxon>
        <taxon>Propionibacteriales</taxon>
        <taxon>Nocardioidaceae</taxon>
        <taxon>Nocardioides</taxon>
    </lineage>
</organism>
<keyword evidence="2" id="KW-1185">Reference proteome</keyword>
<dbReference type="Proteomes" id="UP001596135">
    <property type="component" value="Unassembled WGS sequence"/>
</dbReference>
<sequence>MTDWTDLSARAAFESHRLVGWIFWDPTAEAESAELGLDVPGTYYIVSRAAPLAPAGHQAVAAAFYSISPAYIELSLALARERTSYDAIAAVRDRAVVRGLREYVPEVCDGLADLAGPLWEAADALPGSGRVLFAAHRERPRPDDPLLSAWLAVNCLREWRGDTHFAILTAEDLSSTQVGVLHNAMMDYPPDWIPRSRGSDDAALEAAMTDLEARGLATNGRVNTAGLALRADIEMRTDRLSERPWRLLGLERTEALIDLLAPYGGRLVTRIDETAGPQWMPAARLPRFSEGVTP</sequence>
<proteinExistence type="predicted"/>
<reference evidence="2" key="1">
    <citation type="journal article" date="2019" name="Int. J. Syst. Evol. Microbiol.">
        <title>The Global Catalogue of Microorganisms (GCM) 10K type strain sequencing project: providing services to taxonomists for standard genome sequencing and annotation.</title>
        <authorList>
            <consortium name="The Broad Institute Genomics Platform"/>
            <consortium name="The Broad Institute Genome Sequencing Center for Infectious Disease"/>
            <person name="Wu L."/>
            <person name="Ma J."/>
        </authorList>
    </citation>
    <scope>NUCLEOTIDE SEQUENCE [LARGE SCALE GENOMIC DNA]</scope>
    <source>
        <strain evidence="2">CCUG 54522</strain>
    </source>
</reference>
<dbReference type="RefSeq" id="WP_379155214.1">
    <property type="nucleotide sequence ID" value="NZ_JBHSRJ010000004.1"/>
</dbReference>
<gene>
    <name evidence="1" type="ORF">ACFPYL_14125</name>
</gene>
<dbReference type="InterPro" id="IPR054058">
    <property type="entry name" value="HTH_67"/>
</dbReference>
<comment type="caution">
    <text evidence="1">The sequence shown here is derived from an EMBL/GenBank/DDBJ whole genome shotgun (WGS) entry which is preliminary data.</text>
</comment>
<name>A0ABW1LLB2_9ACTN</name>
<dbReference type="NCBIfam" id="NF047719">
    <property type="entry name" value="SCO6745_fam_HTH"/>
    <property type="match status" value="1"/>
</dbReference>
<accession>A0ABW1LLB2</accession>
<protein>
    <submittedName>
        <fullName evidence="1">Uncharacterized protein</fullName>
    </submittedName>
</protein>
<dbReference type="EMBL" id="JBHSRJ010000004">
    <property type="protein sequence ID" value="MFC6044228.1"/>
    <property type="molecule type" value="Genomic_DNA"/>
</dbReference>
<evidence type="ECO:0000313" key="2">
    <source>
        <dbReference type="Proteomes" id="UP001596135"/>
    </source>
</evidence>
<evidence type="ECO:0000313" key="1">
    <source>
        <dbReference type="EMBL" id="MFC6044228.1"/>
    </source>
</evidence>
<dbReference type="Pfam" id="PF21863">
    <property type="entry name" value="HTH_67"/>
    <property type="match status" value="1"/>
</dbReference>